<organism evidence="1 2">
    <name type="scientific">Luteolibacter luteus</name>
    <dbReference type="NCBI Taxonomy" id="2728835"/>
    <lineage>
        <taxon>Bacteria</taxon>
        <taxon>Pseudomonadati</taxon>
        <taxon>Verrucomicrobiota</taxon>
        <taxon>Verrucomicrobiia</taxon>
        <taxon>Verrucomicrobiales</taxon>
        <taxon>Verrucomicrobiaceae</taxon>
        <taxon>Luteolibacter</taxon>
    </lineage>
</organism>
<keyword evidence="2" id="KW-1185">Reference proteome</keyword>
<accession>A0A858RL79</accession>
<dbReference type="AlphaFoldDB" id="A0A858RL79"/>
<name>A0A858RL79_9BACT</name>
<dbReference type="EMBL" id="CP051774">
    <property type="protein sequence ID" value="QJE96940.1"/>
    <property type="molecule type" value="Genomic_DNA"/>
</dbReference>
<dbReference type="KEGG" id="luo:HHL09_14470"/>
<sequence length="346" mass="39003">MSLYEYLPLLTDEIVAAYDSEASPDDKLRYNAHFEVEKVLGVPANTRHLLGVSLFFKPRTRHESNSEIILTEDTLRQPELYGMNPAFNPWDHYIQPVLDYSGLVKELAPEVSIRIYLANDLAFLAERLALHCEVWIMKSSSIASAPGMIWRHLGLEDHPGLYTQIDADLFPSALDKIAITTAMDRMGLGSWRAPSILDFREGRRFSYRPMAGSMWGASARLEVRKLLSAFLWASERDLLSCRAKLPFNDRSFPSHGAAWPDYGIDEFFLMTAIFPRLAEHGILTLLTGKTRSCYLPLDIEFCNWSCKESTITYRMVPLMLTPGEGVILPHEKGKTASGVGVAERVA</sequence>
<evidence type="ECO:0000313" key="2">
    <source>
        <dbReference type="Proteomes" id="UP000501812"/>
    </source>
</evidence>
<evidence type="ECO:0000313" key="1">
    <source>
        <dbReference type="EMBL" id="QJE96940.1"/>
    </source>
</evidence>
<gene>
    <name evidence="1" type="ORF">HHL09_14470</name>
</gene>
<dbReference type="RefSeq" id="WP_169455340.1">
    <property type="nucleotide sequence ID" value="NZ_CP051774.1"/>
</dbReference>
<reference evidence="1 2" key="1">
    <citation type="submission" date="2020-04" db="EMBL/GenBank/DDBJ databases">
        <title>Luteolibacter sp. G-1-1-1 isolated from soil.</title>
        <authorList>
            <person name="Dahal R.H."/>
        </authorList>
    </citation>
    <scope>NUCLEOTIDE SEQUENCE [LARGE SCALE GENOMIC DNA]</scope>
    <source>
        <strain evidence="1 2">G-1-1-1</strain>
    </source>
</reference>
<dbReference type="Proteomes" id="UP000501812">
    <property type="component" value="Chromosome"/>
</dbReference>
<proteinExistence type="predicted"/>
<protein>
    <submittedName>
        <fullName evidence="1">Uncharacterized protein</fullName>
    </submittedName>
</protein>